<dbReference type="AlphaFoldDB" id="A0A1R3G889"/>
<protein>
    <recommendedName>
        <fullName evidence="3">RNase H type-1 domain-containing protein</fullName>
    </recommendedName>
</protein>
<evidence type="ECO:0008006" key="3">
    <source>
        <dbReference type="Google" id="ProtNLM"/>
    </source>
</evidence>
<gene>
    <name evidence="1" type="ORF">COLO4_36530</name>
</gene>
<reference evidence="2" key="1">
    <citation type="submission" date="2013-09" db="EMBL/GenBank/DDBJ databases">
        <title>Corchorus olitorius genome sequencing.</title>
        <authorList>
            <person name="Alam M."/>
            <person name="Haque M.S."/>
            <person name="Islam M.S."/>
            <person name="Emdad E.M."/>
            <person name="Islam M.M."/>
            <person name="Ahmed B."/>
            <person name="Halim A."/>
            <person name="Hossen Q.M.M."/>
            <person name="Hossain M.Z."/>
            <person name="Ahmed R."/>
            <person name="Khan M.M."/>
            <person name="Islam R."/>
            <person name="Rashid M.M."/>
            <person name="Khan S.A."/>
            <person name="Rahman M.S."/>
            <person name="Alam M."/>
            <person name="Yahiya A.S."/>
            <person name="Khan M.S."/>
            <person name="Azam M.S."/>
            <person name="Haque T."/>
            <person name="Lashkar M.Z.H."/>
            <person name="Akhand A.I."/>
            <person name="Morshed G."/>
            <person name="Roy S."/>
            <person name="Uddin K.S."/>
            <person name="Rabeya T."/>
            <person name="Hossain A.S."/>
            <person name="Chowdhury A."/>
            <person name="Snigdha A.R."/>
            <person name="Mortoza M.S."/>
            <person name="Matin S.A."/>
            <person name="Hoque S.M.E."/>
            <person name="Islam M.K."/>
            <person name="Roy D.K."/>
            <person name="Haider R."/>
            <person name="Moosa M.M."/>
            <person name="Elias S.M."/>
            <person name="Hasan A.M."/>
            <person name="Jahan S."/>
            <person name="Shafiuddin M."/>
            <person name="Mahmood N."/>
            <person name="Shommy N.S."/>
        </authorList>
    </citation>
    <scope>NUCLEOTIDE SEQUENCE [LARGE SCALE GENOMIC DNA]</scope>
    <source>
        <strain evidence="2">cv. O-4</strain>
    </source>
</reference>
<dbReference type="Proteomes" id="UP000187203">
    <property type="component" value="Unassembled WGS sequence"/>
</dbReference>
<keyword evidence="2" id="KW-1185">Reference proteome</keyword>
<name>A0A1R3G889_9ROSI</name>
<proteinExistence type="predicted"/>
<evidence type="ECO:0000313" key="1">
    <source>
        <dbReference type="EMBL" id="OMO54309.1"/>
    </source>
</evidence>
<comment type="caution">
    <text evidence="1">The sequence shown here is derived from an EMBL/GenBank/DDBJ whole genome shotgun (WGS) entry which is preliminary data.</text>
</comment>
<evidence type="ECO:0000313" key="2">
    <source>
        <dbReference type="Proteomes" id="UP000187203"/>
    </source>
</evidence>
<sequence>MAGSERKEWHLENIRSLITDAKQRKIERIPTCIEGLRIDRNQITTLDYWLMNMFKDHMSKVQFHSERQWEAPEEGWTKLNCDGAIDLKTCSAGIWIVARNGKGIMIGGVG</sequence>
<organism evidence="1 2">
    <name type="scientific">Corchorus olitorius</name>
    <dbReference type="NCBI Taxonomy" id="93759"/>
    <lineage>
        <taxon>Eukaryota</taxon>
        <taxon>Viridiplantae</taxon>
        <taxon>Streptophyta</taxon>
        <taxon>Embryophyta</taxon>
        <taxon>Tracheophyta</taxon>
        <taxon>Spermatophyta</taxon>
        <taxon>Magnoliopsida</taxon>
        <taxon>eudicotyledons</taxon>
        <taxon>Gunneridae</taxon>
        <taxon>Pentapetalae</taxon>
        <taxon>rosids</taxon>
        <taxon>malvids</taxon>
        <taxon>Malvales</taxon>
        <taxon>Malvaceae</taxon>
        <taxon>Grewioideae</taxon>
        <taxon>Apeibeae</taxon>
        <taxon>Corchorus</taxon>
    </lineage>
</organism>
<accession>A0A1R3G889</accession>
<dbReference type="OrthoDB" id="1750020at2759"/>
<dbReference type="EMBL" id="AWUE01023279">
    <property type="protein sequence ID" value="OMO54309.1"/>
    <property type="molecule type" value="Genomic_DNA"/>
</dbReference>